<dbReference type="GO" id="GO:0048666">
    <property type="term" value="P:neuron development"/>
    <property type="evidence" value="ECO:0007669"/>
    <property type="project" value="UniProtKB-UniRule"/>
</dbReference>
<comment type="function">
    <text evidence="3">Specifically acetylates 'Lys-40' in alpha-tubulin on the lumenal side of microtubules. Promotes microtubule destabilization and accelerates microtubule dynamics; this activity may be independent of acetylation activity. Acetylates alpha-tubulin with a slow enzymatic rate, due to a catalytic site that is not optimized for acetyl transfer. Enters the microtubule through each end and diffuses quickly throughout the lumen of microtubules. Acetylates only long/old microtubules because of its slow acetylation rate since it does not have time to act on dynamically unstable microtubules before the enzyme is released.</text>
</comment>
<feature type="binding site" evidence="3">
    <location>
        <begin position="112"/>
        <end position="125"/>
    </location>
    <ligand>
        <name>acetyl-CoA</name>
        <dbReference type="ChEBI" id="CHEBI:57288"/>
    </ligand>
</feature>
<dbReference type="GeneID" id="36385251"/>
<dbReference type="GO" id="GO:0001966">
    <property type="term" value="P:thigmotaxis"/>
    <property type="evidence" value="ECO:0007669"/>
    <property type="project" value="EnsemblMetazoa"/>
</dbReference>
<dbReference type="OMA" id="DYMFSQE"/>
<dbReference type="Proteomes" id="UP000035682">
    <property type="component" value="Unplaced"/>
</dbReference>
<dbReference type="PROSITE" id="PS51730">
    <property type="entry name" value="GNAT_ATAT"/>
    <property type="match status" value="1"/>
</dbReference>
<dbReference type="Pfam" id="PF05301">
    <property type="entry name" value="Acetyltransf_16"/>
    <property type="match status" value="1"/>
</dbReference>
<dbReference type="InterPro" id="IPR038746">
    <property type="entry name" value="Atat"/>
</dbReference>
<dbReference type="Gene3D" id="3.40.630.30">
    <property type="match status" value="1"/>
</dbReference>
<dbReference type="GO" id="GO:0019799">
    <property type="term" value="F:tubulin N-acetyltransferase activity"/>
    <property type="evidence" value="ECO:0007669"/>
    <property type="project" value="UniProtKB-UniRule"/>
</dbReference>
<evidence type="ECO:0000256" key="2">
    <source>
        <dbReference type="ARBA" id="ARBA00023315"/>
    </source>
</evidence>
<reference evidence="6" key="2">
    <citation type="submission" date="2014-09" db="EMBL/GenBank/DDBJ databases">
        <authorList>
            <person name="Aslett A.Martin."/>
        </authorList>
    </citation>
    <scope>NUCLEOTIDE SEQUENCE</scope>
    <source>
        <strain evidence="6">ED321 Heterogonic</strain>
    </source>
</reference>
<dbReference type="CTD" id="36385251"/>
<dbReference type="PANTHER" id="PTHR12327:SF0">
    <property type="entry name" value="ALPHA-TUBULIN N-ACETYLTRANSFERASE 1"/>
    <property type="match status" value="1"/>
</dbReference>
<keyword evidence="2 3" id="KW-0012">Acyltransferase</keyword>
<evidence type="ECO:0000313" key="9">
    <source>
        <dbReference type="WormBase" id="SRAE_X000217900"/>
    </source>
</evidence>
<proteinExistence type="inferred from homology"/>
<comment type="caution">
    <text evidence="3">Lacks conserved residue(s) required for the propagation of feature annotation.</text>
</comment>
<accession>A0A090KSQ7</accession>
<dbReference type="HAMAP" id="MF_03130">
    <property type="entry name" value="mec17"/>
    <property type="match status" value="1"/>
</dbReference>
<dbReference type="WBParaSite" id="SRAE_X000217900.1">
    <property type="protein sequence ID" value="SRAE_X000217900.1"/>
    <property type="gene ID" value="WBGene00267757"/>
</dbReference>
<dbReference type="PANTHER" id="PTHR12327">
    <property type="entry name" value="ALPHA-TUBULIN N-ACETYLTRANSFERASE 1"/>
    <property type="match status" value="1"/>
</dbReference>
<keyword evidence="1 3" id="KW-0808">Transferase</keyword>
<dbReference type="OrthoDB" id="447510at2759"/>
<gene>
    <name evidence="6 8 9" type="ORF">SRAE_X000217900</name>
</gene>
<feature type="region of interest" description="Disordered" evidence="4">
    <location>
        <begin position="243"/>
        <end position="262"/>
    </location>
</feature>
<dbReference type="GO" id="GO:0070507">
    <property type="term" value="P:regulation of microtubule cytoskeleton organization"/>
    <property type="evidence" value="ECO:0007669"/>
    <property type="project" value="UniProtKB-UniRule"/>
</dbReference>
<comment type="similarity">
    <text evidence="3">Belongs to the acetyltransferase ATAT1 family.</text>
</comment>
<evidence type="ECO:0000256" key="3">
    <source>
        <dbReference type="HAMAP-Rule" id="MF_03130"/>
    </source>
</evidence>
<dbReference type="AlphaFoldDB" id="A0A090KSQ7"/>
<organism evidence="6">
    <name type="scientific">Strongyloides ratti</name>
    <name type="common">Parasitic roundworm</name>
    <dbReference type="NCBI Taxonomy" id="34506"/>
    <lineage>
        <taxon>Eukaryota</taxon>
        <taxon>Metazoa</taxon>
        <taxon>Ecdysozoa</taxon>
        <taxon>Nematoda</taxon>
        <taxon>Chromadorea</taxon>
        <taxon>Rhabditida</taxon>
        <taxon>Tylenchina</taxon>
        <taxon>Panagrolaimomorpha</taxon>
        <taxon>Strongyloidoidea</taxon>
        <taxon>Strongyloididae</taxon>
        <taxon>Strongyloides</taxon>
    </lineage>
</organism>
<dbReference type="EC" id="2.3.1.108" evidence="3"/>
<protein>
    <recommendedName>
        <fullName evidence="3">Alpha-tubulin N-acetyltransferase</fullName>
        <shortName evidence="3">Alpha-TAT</shortName>
        <shortName evidence="3">TAT</shortName>
        <ecNumber evidence="3">2.3.1.108</ecNumber>
    </recommendedName>
    <alternativeName>
        <fullName evidence="3">Acetyltransferase mec-17 homolog</fullName>
    </alternativeName>
</protein>
<reference evidence="8" key="3">
    <citation type="submission" date="2020-12" db="UniProtKB">
        <authorList>
            <consortium name="WormBaseParasite"/>
        </authorList>
    </citation>
    <scope>IDENTIFICATION</scope>
</reference>
<feature type="domain" description="N-acetyltransferase" evidence="5">
    <location>
        <begin position="2"/>
        <end position="178"/>
    </location>
</feature>
<dbReference type="SUPFAM" id="SSF55729">
    <property type="entry name" value="Acyl-CoA N-acyltransferases (Nat)"/>
    <property type="match status" value="1"/>
</dbReference>
<evidence type="ECO:0000259" key="5">
    <source>
        <dbReference type="PROSITE" id="PS51730"/>
    </source>
</evidence>
<dbReference type="WormBase" id="SRAE_X000217900">
    <property type="protein sequence ID" value="SRP02721"/>
    <property type="gene ID" value="WBGene00267757"/>
</dbReference>
<dbReference type="EMBL" id="LN609398">
    <property type="protein sequence ID" value="CEF60441.1"/>
    <property type="molecule type" value="Genomic_DNA"/>
</dbReference>
<dbReference type="GO" id="GO:0005874">
    <property type="term" value="C:microtubule"/>
    <property type="evidence" value="ECO:0007669"/>
    <property type="project" value="InterPro"/>
</dbReference>
<evidence type="ECO:0000313" key="6">
    <source>
        <dbReference type="EMBL" id="CEF60441.1"/>
    </source>
</evidence>
<comment type="catalytic activity">
    <reaction evidence="3">
        <text>L-lysyl-[alpha-tubulin] + acetyl-CoA = N(6)-acetyl-L-lysyl-[alpha-tubulin] + CoA + H(+)</text>
        <dbReference type="Rhea" id="RHEA:15277"/>
        <dbReference type="Rhea" id="RHEA-COMP:11278"/>
        <dbReference type="Rhea" id="RHEA-COMP:11279"/>
        <dbReference type="ChEBI" id="CHEBI:15378"/>
        <dbReference type="ChEBI" id="CHEBI:29969"/>
        <dbReference type="ChEBI" id="CHEBI:57287"/>
        <dbReference type="ChEBI" id="CHEBI:57288"/>
        <dbReference type="ChEBI" id="CHEBI:61930"/>
        <dbReference type="EC" id="2.3.1.108"/>
    </reaction>
</comment>
<keyword evidence="7" id="KW-1185">Reference proteome</keyword>
<evidence type="ECO:0000313" key="7">
    <source>
        <dbReference type="Proteomes" id="UP000035682"/>
    </source>
</evidence>
<evidence type="ECO:0000313" key="8">
    <source>
        <dbReference type="WBParaSite" id="SRAE_X000217900.1"/>
    </source>
</evidence>
<dbReference type="InterPro" id="IPR007965">
    <property type="entry name" value="GNAT_ATAT"/>
</dbReference>
<name>A0A090KSQ7_STRRB</name>
<reference evidence="7" key="1">
    <citation type="submission" date="2014-09" db="EMBL/GenBank/DDBJ databases">
        <authorList>
            <person name="Martin A.A."/>
        </authorList>
    </citation>
    <scope>NUCLEOTIDE SEQUENCE</scope>
    <source>
        <strain evidence="7">ED321</strain>
    </source>
</reference>
<dbReference type="GO" id="GO:0042490">
    <property type="term" value="P:mechanoreceptor differentiation"/>
    <property type="evidence" value="ECO:0007669"/>
    <property type="project" value="EnsemblMetazoa"/>
</dbReference>
<dbReference type="CDD" id="cd04301">
    <property type="entry name" value="NAT_SF"/>
    <property type="match status" value="1"/>
</dbReference>
<evidence type="ECO:0000256" key="4">
    <source>
        <dbReference type="SAM" id="MobiDB-lite"/>
    </source>
</evidence>
<dbReference type="InterPro" id="IPR016181">
    <property type="entry name" value="Acyl_CoA_acyltransferase"/>
</dbReference>
<evidence type="ECO:0000256" key="1">
    <source>
        <dbReference type="ARBA" id="ARBA00022679"/>
    </source>
</evidence>
<sequence>MVDVDFDITPILGNNLARLDSMRMKQLQNGKIYDAIDELCKIASQSIQLRAPLTSCEKIINSENVLYILWEFDEESKMSKIIGYLKVGRKHLYLFDRDQISYEGNFLCVLDFYIHWKYQRKGLGRKLFDNMLRCEHTQPTSIALDNPTVTLLAFVDKHYNLCDPIWQNTNYVVFPQLFGNVEKQVINNAPDGWRRPQTPRRIGSNGVETTRWLGEAIPGHQSKSQSTGCHVDADQSTEGTLANRAHQAKQRKAHILSSKPLW</sequence>
<dbReference type="RefSeq" id="XP_024499650.1">
    <property type="nucleotide sequence ID" value="XM_024644840.1"/>
</dbReference>